<dbReference type="PANTHER" id="PTHR30157:SF0">
    <property type="entry name" value="NADPH-DEPENDENT FERRIC-CHELATE REDUCTASE"/>
    <property type="match status" value="1"/>
</dbReference>
<dbReference type="InterPro" id="IPR017938">
    <property type="entry name" value="Riboflavin_synthase-like_b-brl"/>
</dbReference>
<evidence type="ECO:0000259" key="2">
    <source>
        <dbReference type="PROSITE" id="PS51384"/>
    </source>
</evidence>
<dbReference type="CDD" id="cd06193">
    <property type="entry name" value="siderophore_interacting"/>
    <property type="match status" value="1"/>
</dbReference>
<dbReference type="InterPro" id="IPR039261">
    <property type="entry name" value="FNR_nucleotide-bd"/>
</dbReference>
<dbReference type="Pfam" id="PF04954">
    <property type="entry name" value="SIP"/>
    <property type="match status" value="1"/>
</dbReference>
<reference evidence="3 4" key="1">
    <citation type="submission" date="2019-02" db="EMBL/GenBank/DDBJ databases">
        <title>Genomic Encyclopedia of Type Strains, Phase IV (KMG-IV): sequencing the most valuable type-strain genomes for metagenomic binning, comparative biology and taxonomic classification.</title>
        <authorList>
            <person name="Goeker M."/>
        </authorList>
    </citation>
    <scope>NUCLEOTIDE SEQUENCE [LARGE SCALE GENOMIC DNA]</scope>
    <source>
        <strain evidence="3 4">DSM 19570</strain>
    </source>
</reference>
<dbReference type="Gene3D" id="2.40.30.10">
    <property type="entry name" value="Translation factors"/>
    <property type="match status" value="1"/>
</dbReference>
<evidence type="ECO:0000313" key="4">
    <source>
        <dbReference type="Proteomes" id="UP000293671"/>
    </source>
</evidence>
<name>A0A4Q7VG03_9BURK</name>
<dbReference type="RefSeq" id="WP_130432947.1">
    <property type="nucleotide sequence ID" value="NZ_SHKP01000007.1"/>
</dbReference>
<dbReference type="GO" id="GO:0016491">
    <property type="term" value="F:oxidoreductase activity"/>
    <property type="evidence" value="ECO:0007669"/>
    <property type="project" value="InterPro"/>
</dbReference>
<dbReference type="SUPFAM" id="SSF63380">
    <property type="entry name" value="Riboflavin synthase domain-like"/>
    <property type="match status" value="1"/>
</dbReference>
<dbReference type="Gene3D" id="3.40.50.80">
    <property type="entry name" value="Nucleotide-binding domain of ferredoxin-NADP reductase (FNR) module"/>
    <property type="match status" value="1"/>
</dbReference>
<dbReference type="EMBL" id="SHKP01000007">
    <property type="protein sequence ID" value="RZT94936.1"/>
    <property type="molecule type" value="Genomic_DNA"/>
</dbReference>
<dbReference type="InterPro" id="IPR039374">
    <property type="entry name" value="SIP_fam"/>
</dbReference>
<dbReference type="Pfam" id="PF08021">
    <property type="entry name" value="FAD_binding_9"/>
    <property type="match status" value="1"/>
</dbReference>
<evidence type="ECO:0000313" key="3">
    <source>
        <dbReference type="EMBL" id="RZT94936.1"/>
    </source>
</evidence>
<comment type="caution">
    <text evidence="3">The sequence shown here is derived from an EMBL/GenBank/DDBJ whole genome shotgun (WGS) entry which is preliminary data.</text>
</comment>
<dbReference type="InterPro" id="IPR013113">
    <property type="entry name" value="SIP_FAD-bd"/>
</dbReference>
<gene>
    <name evidence="3" type="ORF">EV670_2682</name>
</gene>
<organism evidence="3 4">
    <name type="scientific">Rivibacter subsaxonicus</name>
    <dbReference type="NCBI Taxonomy" id="457575"/>
    <lineage>
        <taxon>Bacteria</taxon>
        <taxon>Pseudomonadati</taxon>
        <taxon>Pseudomonadota</taxon>
        <taxon>Betaproteobacteria</taxon>
        <taxon>Burkholderiales</taxon>
        <taxon>Rivibacter</taxon>
    </lineage>
</organism>
<dbReference type="PROSITE" id="PS51384">
    <property type="entry name" value="FAD_FR"/>
    <property type="match status" value="1"/>
</dbReference>
<dbReference type="PANTHER" id="PTHR30157">
    <property type="entry name" value="FERRIC REDUCTASE, NADPH-DEPENDENT"/>
    <property type="match status" value="1"/>
</dbReference>
<accession>A0A4Q7VG03</accession>
<dbReference type="Proteomes" id="UP000293671">
    <property type="component" value="Unassembled WGS sequence"/>
</dbReference>
<keyword evidence="4" id="KW-1185">Reference proteome</keyword>
<dbReference type="AlphaFoldDB" id="A0A4Q7VG03"/>
<comment type="similarity">
    <text evidence="1">Belongs to the SIP oxidoreductase family.</text>
</comment>
<protein>
    <submittedName>
        <fullName evidence="3">NADPH-dependent ferric siderophore reductase</fullName>
    </submittedName>
</protein>
<evidence type="ECO:0000256" key="1">
    <source>
        <dbReference type="ARBA" id="ARBA00035644"/>
    </source>
</evidence>
<dbReference type="InterPro" id="IPR017927">
    <property type="entry name" value="FAD-bd_FR_type"/>
</dbReference>
<feature type="domain" description="FAD-binding FR-type" evidence="2">
    <location>
        <begin position="18"/>
        <end position="122"/>
    </location>
</feature>
<proteinExistence type="inferred from homology"/>
<sequence length="247" mass="27567">MRSLPSSERRVQRVRHEVRRREVEVVEVEPVGANFAAITFAHPSLVDFVSEAFDDHLKFIFESPAGETVMRDYTPRRFDRAGRTLTIEFALHGHGLASDWARQAAIGQRATIGGPRGSMIVPADYHWHLLAGDATALPAIHRRLEELPAATRAIVIAQVADLADRRALASAARLELRWVSTADELVEAVRELVLPQGEGFAWCAGEAATMARLREVLLVDKRHPREAARIAAYWKRGASDFHERLDA</sequence>
<dbReference type="InterPro" id="IPR007037">
    <property type="entry name" value="SIP_rossman_dom"/>
</dbReference>
<dbReference type="OrthoDB" id="9814826at2"/>